<dbReference type="EMBL" id="NEDP02076664">
    <property type="protein sequence ID" value="OWF36185.1"/>
    <property type="molecule type" value="Genomic_DNA"/>
</dbReference>
<feature type="compositionally biased region" description="Polar residues" evidence="2">
    <location>
        <begin position="250"/>
        <end position="266"/>
    </location>
</feature>
<evidence type="ECO:0000313" key="4">
    <source>
        <dbReference type="EMBL" id="OWF36185.1"/>
    </source>
</evidence>
<feature type="compositionally biased region" description="Low complexity" evidence="2">
    <location>
        <begin position="296"/>
        <end position="329"/>
    </location>
</feature>
<name>A0A210PI72_MIZYE</name>
<keyword evidence="5" id="KW-1185">Reference proteome</keyword>
<comment type="caution">
    <text evidence="4">The sequence shown here is derived from an EMBL/GenBank/DDBJ whole genome shotgun (WGS) entry which is preliminary data.</text>
</comment>
<dbReference type="PANTHER" id="PTHR22978">
    <property type="entry name" value="B-CELL TRANSLOCATION GENE"/>
    <property type="match status" value="1"/>
</dbReference>
<dbReference type="STRING" id="6573.A0A210PI72"/>
<dbReference type="PRINTS" id="PR00310">
    <property type="entry name" value="ANTIPRLFBTG1"/>
</dbReference>
<evidence type="ECO:0000256" key="1">
    <source>
        <dbReference type="ARBA" id="ARBA00007989"/>
    </source>
</evidence>
<feature type="compositionally biased region" description="Low complexity" evidence="2">
    <location>
        <begin position="232"/>
        <end position="249"/>
    </location>
</feature>
<dbReference type="GO" id="GO:0005737">
    <property type="term" value="C:cytoplasm"/>
    <property type="evidence" value="ECO:0007669"/>
    <property type="project" value="TreeGrafter"/>
</dbReference>
<protein>
    <submittedName>
        <fullName evidence="4">Maternal B9.10 protein</fullName>
    </submittedName>
</protein>
<proteinExistence type="inferred from homology"/>
<feature type="domain" description="Anti-proliferative protein" evidence="3">
    <location>
        <begin position="1"/>
        <end position="108"/>
    </location>
</feature>
<dbReference type="InterPro" id="IPR036054">
    <property type="entry name" value="BTG-like_sf"/>
</dbReference>
<feature type="compositionally biased region" description="Polar residues" evidence="2">
    <location>
        <begin position="360"/>
        <end position="385"/>
    </location>
</feature>
<organism evidence="4 5">
    <name type="scientific">Mizuhopecten yessoensis</name>
    <name type="common">Japanese scallop</name>
    <name type="synonym">Patinopecten yessoensis</name>
    <dbReference type="NCBI Taxonomy" id="6573"/>
    <lineage>
        <taxon>Eukaryota</taxon>
        <taxon>Metazoa</taxon>
        <taxon>Spiralia</taxon>
        <taxon>Lophotrochozoa</taxon>
        <taxon>Mollusca</taxon>
        <taxon>Bivalvia</taxon>
        <taxon>Autobranchia</taxon>
        <taxon>Pteriomorphia</taxon>
        <taxon>Pectinida</taxon>
        <taxon>Pectinoidea</taxon>
        <taxon>Pectinidae</taxon>
        <taxon>Mizuhopecten</taxon>
    </lineage>
</organism>
<sequence length="416" mass="45375">MREEIAAAVVFVTRLIRQNGSLSEGKVDDFSSCLSAILVEKFKNHWYRDRPAKGQGFRCIRINPSEPIDPVLEKAASDAGLECAELLLPVEMTLWVDPEDVCCRFGEMHGSSVSMYTLATTKDGNLENRAHVINIDEIMEKERERHNQMVNIVTTRSTSQCRPQQFSRGLYYGKTANFYSKHQHNFYNNQAFSSTNRQRRTSEEESQVNGKRVSPDHVTEVRQQFMDQVNNAAGKSASSSPAKQPPTKSTESCVNQTKENQNSNKTVKAGENLNKATKVPCGATTTEDKKKVSCQSATKSKSSAEITSSSTTPSASSSSSSTSTSSSTSVPLLAAPGSYNQGQKRGTDNKARSNGAYPGNTASSTGSTNAHNKGSYHGNGNYQKSYHSKGDNYHWNKGSTGSTNGNGGAKHAPKFH</sequence>
<dbReference type="PANTHER" id="PTHR22978:SF44">
    <property type="entry name" value="PROTEIN BTG3-LIKE PROTEIN"/>
    <property type="match status" value="1"/>
</dbReference>
<dbReference type="Gene3D" id="3.90.640.90">
    <property type="entry name" value="Anti-proliferative protein, N-terminal domain"/>
    <property type="match status" value="1"/>
</dbReference>
<evidence type="ECO:0000313" key="5">
    <source>
        <dbReference type="Proteomes" id="UP000242188"/>
    </source>
</evidence>
<dbReference type="SMART" id="SM00099">
    <property type="entry name" value="btg1"/>
    <property type="match status" value="1"/>
</dbReference>
<reference evidence="4 5" key="1">
    <citation type="journal article" date="2017" name="Nat. Ecol. Evol.">
        <title>Scallop genome provides insights into evolution of bilaterian karyotype and development.</title>
        <authorList>
            <person name="Wang S."/>
            <person name="Zhang J."/>
            <person name="Jiao W."/>
            <person name="Li J."/>
            <person name="Xun X."/>
            <person name="Sun Y."/>
            <person name="Guo X."/>
            <person name="Huan P."/>
            <person name="Dong B."/>
            <person name="Zhang L."/>
            <person name="Hu X."/>
            <person name="Sun X."/>
            <person name="Wang J."/>
            <person name="Zhao C."/>
            <person name="Wang Y."/>
            <person name="Wang D."/>
            <person name="Huang X."/>
            <person name="Wang R."/>
            <person name="Lv J."/>
            <person name="Li Y."/>
            <person name="Zhang Z."/>
            <person name="Liu B."/>
            <person name="Lu W."/>
            <person name="Hui Y."/>
            <person name="Liang J."/>
            <person name="Zhou Z."/>
            <person name="Hou R."/>
            <person name="Li X."/>
            <person name="Liu Y."/>
            <person name="Li H."/>
            <person name="Ning X."/>
            <person name="Lin Y."/>
            <person name="Zhao L."/>
            <person name="Xing Q."/>
            <person name="Dou J."/>
            <person name="Li Y."/>
            <person name="Mao J."/>
            <person name="Guo H."/>
            <person name="Dou H."/>
            <person name="Li T."/>
            <person name="Mu C."/>
            <person name="Jiang W."/>
            <person name="Fu Q."/>
            <person name="Fu X."/>
            <person name="Miao Y."/>
            <person name="Liu J."/>
            <person name="Yu Q."/>
            <person name="Li R."/>
            <person name="Liao H."/>
            <person name="Li X."/>
            <person name="Kong Y."/>
            <person name="Jiang Z."/>
            <person name="Chourrout D."/>
            <person name="Li R."/>
            <person name="Bao Z."/>
        </authorList>
    </citation>
    <scope>NUCLEOTIDE SEQUENCE [LARGE SCALE GENOMIC DNA]</scope>
    <source>
        <strain evidence="4 5">PY_sf001</strain>
    </source>
</reference>
<dbReference type="SUPFAM" id="SSF160696">
    <property type="entry name" value="BTG domain-like"/>
    <property type="match status" value="1"/>
</dbReference>
<dbReference type="InterPro" id="IPR033332">
    <property type="entry name" value="BTG"/>
</dbReference>
<dbReference type="InterPro" id="IPR002087">
    <property type="entry name" value="Anti_prolifrtn"/>
</dbReference>
<evidence type="ECO:0000256" key="2">
    <source>
        <dbReference type="SAM" id="MobiDB-lite"/>
    </source>
</evidence>
<dbReference type="GO" id="GO:0005634">
    <property type="term" value="C:nucleus"/>
    <property type="evidence" value="ECO:0007669"/>
    <property type="project" value="TreeGrafter"/>
</dbReference>
<dbReference type="Proteomes" id="UP000242188">
    <property type="component" value="Unassembled WGS sequence"/>
</dbReference>
<feature type="region of interest" description="Disordered" evidence="2">
    <location>
        <begin position="231"/>
        <end position="416"/>
    </location>
</feature>
<comment type="similarity">
    <text evidence="1">Belongs to the BTG family.</text>
</comment>
<feature type="region of interest" description="Disordered" evidence="2">
    <location>
        <begin position="190"/>
        <end position="217"/>
    </location>
</feature>
<gene>
    <name evidence="4" type="ORF">KP79_PYT22561</name>
</gene>
<dbReference type="Pfam" id="PF07742">
    <property type="entry name" value="BTG"/>
    <property type="match status" value="1"/>
</dbReference>
<dbReference type="FunFam" id="3.90.640.90:FF:000002">
    <property type="entry name" value="BTG anti-proliferation factor 4"/>
    <property type="match status" value="1"/>
</dbReference>
<accession>A0A210PI72</accession>
<evidence type="ECO:0000259" key="3">
    <source>
        <dbReference type="SMART" id="SM00099"/>
    </source>
</evidence>
<dbReference type="OrthoDB" id="19928at2759"/>
<dbReference type="AlphaFoldDB" id="A0A210PI72"/>